<evidence type="ECO:0000256" key="1">
    <source>
        <dbReference type="ARBA" id="ARBA00023125"/>
    </source>
</evidence>
<sequence>MFCVAPQWYRRSSSAVAFCTNVQGGAGKRLRMKFPRVLPHELPLSPISRAALRCFAVNGYHGTTIRQIASAAGLSVPGIYHYFGSKQDILVDLCEVAMGELISASERAIDEAGVNVLDRFDALVECLVQFHADFADVAFVTFSEIRSLKDEALVRHLAARRREQELITALVEEGVETSVFQAPDPRHVARAISSICIGISQWYRSDQGLSVDELSEVHVRICRDTARWART</sequence>
<dbReference type="SUPFAM" id="SSF46689">
    <property type="entry name" value="Homeodomain-like"/>
    <property type="match status" value="1"/>
</dbReference>
<name>A0A5R9AKJ3_9MICC</name>
<dbReference type="OrthoDB" id="3190535at2"/>
<dbReference type="PANTHER" id="PTHR30055">
    <property type="entry name" value="HTH-TYPE TRANSCRIPTIONAL REGULATOR RUTR"/>
    <property type="match status" value="1"/>
</dbReference>
<evidence type="ECO:0000256" key="2">
    <source>
        <dbReference type="PROSITE-ProRule" id="PRU00335"/>
    </source>
</evidence>
<reference evidence="4 5" key="1">
    <citation type="submission" date="2019-05" db="EMBL/GenBank/DDBJ databases">
        <title>Nesterenkonia sp. GY239, isolated from the Southern Atlantic Ocean.</title>
        <authorList>
            <person name="Zhang G."/>
        </authorList>
    </citation>
    <scope>NUCLEOTIDE SEQUENCE [LARGE SCALE GENOMIC DNA]</scope>
    <source>
        <strain evidence="4 5">GY239</strain>
    </source>
</reference>
<dbReference type="PANTHER" id="PTHR30055:SF237">
    <property type="entry name" value="TRANSCRIPTIONAL REPRESSOR MCE3R"/>
    <property type="match status" value="1"/>
</dbReference>
<keyword evidence="5" id="KW-1185">Reference proteome</keyword>
<feature type="domain" description="HTH tetR-type" evidence="3">
    <location>
        <begin position="41"/>
        <end position="101"/>
    </location>
</feature>
<dbReference type="EMBL" id="VAWA01000002">
    <property type="protein sequence ID" value="TLP79319.1"/>
    <property type="molecule type" value="Genomic_DNA"/>
</dbReference>
<dbReference type="PROSITE" id="PS01081">
    <property type="entry name" value="HTH_TETR_1"/>
    <property type="match status" value="1"/>
</dbReference>
<keyword evidence="1 2" id="KW-0238">DNA-binding</keyword>
<dbReference type="AlphaFoldDB" id="A0A5R9AKJ3"/>
<dbReference type="PROSITE" id="PS50977">
    <property type="entry name" value="HTH_TETR_2"/>
    <property type="match status" value="1"/>
</dbReference>
<dbReference type="Gene3D" id="1.10.357.10">
    <property type="entry name" value="Tetracycline Repressor, domain 2"/>
    <property type="match status" value="1"/>
</dbReference>
<dbReference type="Pfam" id="PF00440">
    <property type="entry name" value="TetR_N"/>
    <property type="match status" value="1"/>
</dbReference>
<dbReference type="InterPro" id="IPR050109">
    <property type="entry name" value="HTH-type_TetR-like_transc_reg"/>
</dbReference>
<accession>A0A5R9AKJ3</accession>
<dbReference type="InterPro" id="IPR041490">
    <property type="entry name" value="KstR2_TetR_C"/>
</dbReference>
<evidence type="ECO:0000313" key="4">
    <source>
        <dbReference type="EMBL" id="TLP79319.1"/>
    </source>
</evidence>
<feature type="DNA-binding region" description="H-T-H motif" evidence="2">
    <location>
        <begin position="64"/>
        <end position="83"/>
    </location>
</feature>
<dbReference type="InterPro" id="IPR001647">
    <property type="entry name" value="HTH_TetR"/>
</dbReference>
<dbReference type="GO" id="GO:0000976">
    <property type="term" value="F:transcription cis-regulatory region binding"/>
    <property type="evidence" value="ECO:0007669"/>
    <property type="project" value="TreeGrafter"/>
</dbReference>
<dbReference type="GO" id="GO:0003700">
    <property type="term" value="F:DNA-binding transcription factor activity"/>
    <property type="evidence" value="ECO:0007669"/>
    <property type="project" value="TreeGrafter"/>
</dbReference>
<dbReference type="InterPro" id="IPR009057">
    <property type="entry name" value="Homeodomain-like_sf"/>
</dbReference>
<proteinExistence type="predicted"/>
<dbReference type="SUPFAM" id="SSF48498">
    <property type="entry name" value="Tetracyclin repressor-like, C-terminal domain"/>
    <property type="match status" value="1"/>
</dbReference>
<dbReference type="Pfam" id="PF17932">
    <property type="entry name" value="TetR_C_24"/>
    <property type="match status" value="1"/>
</dbReference>
<dbReference type="Proteomes" id="UP000306544">
    <property type="component" value="Unassembled WGS sequence"/>
</dbReference>
<organism evidence="4 5">
    <name type="scientific">Nesterenkonia sphaerica</name>
    <dbReference type="NCBI Taxonomy" id="1804988"/>
    <lineage>
        <taxon>Bacteria</taxon>
        <taxon>Bacillati</taxon>
        <taxon>Actinomycetota</taxon>
        <taxon>Actinomycetes</taxon>
        <taxon>Micrococcales</taxon>
        <taxon>Micrococcaceae</taxon>
        <taxon>Nesterenkonia</taxon>
    </lineage>
</organism>
<dbReference type="PRINTS" id="PR00455">
    <property type="entry name" value="HTHTETR"/>
</dbReference>
<dbReference type="InterPro" id="IPR023772">
    <property type="entry name" value="DNA-bd_HTH_TetR-type_CS"/>
</dbReference>
<gene>
    <name evidence="4" type="ORF">FEF27_01550</name>
</gene>
<protein>
    <submittedName>
        <fullName evidence="4">TetR/AcrR family transcriptional regulator</fullName>
    </submittedName>
</protein>
<dbReference type="InterPro" id="IPR036271">
    <property type="entry name" value="Tet_transcr_reg_TetR-rel_C_sf"/>
</dbReference>
<comment type="caution">
    <text evidence="4">The sequence shown here is derived from an EMBL/GenBank/DDBJ whole genome shotgun (WGS) entry which is preliminary data.</text>
</comment>
<evidence type="ECO:0000313" key="5">
    <source>
        <dbReference type="Proteomes" id="UP000306544"/>
    </source>
</evidence>
<evidence type="ECO:0000259" key="3">
    <source>
        <dbReference type="PROSITE" id="PS50977"/>
    </source>
</evidence>